<dbReference type="Gene3D" id="3.40.50.1820">
    <property type="entry name" value="alpha/beta hydrolase"/>
    <property type="match status" value="1"/>
</dbReference>
<reference evidence="2 3" key="1">
    <citation type="submission" date="2022-10" db="EMBL/GenBank/DDBJ databases">
        <authorList>
            <person name="Xie J."/>
            <person name="Shen N."/>
        </authorList>
    </citation>
    <scope>NUCLEOTIDE SEQUENCE [LARGE SCALE GENOMIC DNA]</scope>
    <source>
        <strain evidence="2 3">YIM65594</strain>
    </source>
</reference>
<keyword evidence="3" id="KW-1185">Reference proteome</keyword>
<dbReference type="EMBL" id="JAOZYC010000122">
    <property type="protein sequence ID" value="MEB8339642.1"/>
    <property type="molecule type" value="Genomic_DNA"/>
</dbReference>
<dbReference type="RefSeq" id="WP_326017940.1">
    <property type="nucleotide sequence ID" value="NZ_JAOZYC010000122.1"/>
</dbReference>
<dbReference type="InterPro" id="IPR029058">
    <property type="entry name" value="AB_hydrolase_fold"/>
</dbReference>
<dbReference type="InterPro" id="IPR051044">
    <property type="entry name" value="MAG_DAG_Lipase"/>
</dbReference>
<accession>A0ABU6FA22</accession>
<proteinExistence type="predicted"/>
<dbReference type="GO" id="GO:0016787">
    <property type="term" value="F:hydrolase activity"/>
    <property type="evidence" value="ECO:0007669"/>
    <property type="project" value="UniProtKB-KW"/>
</dbReference>
<evidence type="ECO:0000313" key="2">
    <source>
        <dbReference type="EMBL" id="MEB8339642.1"/>
    </source>
</evidence>
<dbReference type="InterPro" id="IPR022742">
    <property type="entry name" value="Hydrolase_4"/>
</dbReference>
<protein>
    <submittedName>
        <fullName evidence="2">Alpha/beta hydrolase</fullName>
    </submittedName>
</protein>
<organism evidence="2 3">
    <name type="scientific">Streptomyces endophyticus</name>
    <dbReference type="NCBI Taxonomy" id="714166"/>
    <lineage>
        <taxon>Bacteria</taxon>
        <taxon>Bacillati</taxon>
        <taxon>Actinomycetota</taxon>
        <taxon>Actinomycetes</taxon>
        <taxon>Kitasatosporales</taxon>
        <taxon>Streptomycetaceae</taxon>
        <taxon>Streptomyces</taxon>
    </lineage>
</organism>
<evidence type="ECO:0000313" key="3">
    <source>
        <dbReference type="Proteomes" id="UP001354931"/>
    </source>
</evidence>
<evidence type="ECO:0000259" key="1">
    <source>
        <dbReference type="Pfam" id="PF12146"/>
    </source>
</evidence>
<sequence length="318" mass="34672">MTATDPTYTTSALSTGDGAAVATYTWLPDGGRPRAFVQIAHGAAEHGQRYDRFARHLTSHGYAVIASDHRGHGATAHTTGGYGVTDDGDPETVDAWVSIVEDLKAIGDQARALYPNVPFVLLGHSLGSLLARDYAQRYADDLVGLILSGTFRSLPGADNEGDIAALEAEVAAGGRAASSPYVGNLFSSFNDPYEHRTGFEWLSRDEAEVDKYVADERCGFDFSAGLSLDWVRAVRRINDPANLARIPADLPIHVAVGTEDPCNQRMTLVHELLEDFRYLGVTDLTWRGYEGARHEILNETNRDEVQADLVAWLDKRVP</sequence>
<gene>
    <name evidence="2" type="ORF">OKJ99_19320</name>
</gene>
<comment type="caution">
    <text evidence="2">The sequence shown here is derived from an EMBL/GenBank/DDBJ whole genome shotgun (WGS) entry which is preliminary data.</text>
</comment>
<name>A0ABU6FA22_9ACTN</name>
<dbReference type="PANTHER" id="PTHR11614">
    <property type="entry name" value="PHOSPHOLIPASE-RELATED"/>
    <property type="match status" value="1"/>
</dbReference>
<feature type="domain" description="Serine aminopeptidase S33" evidence="1">
    <location>
        <begin position="32"/>
        <end position="301"/>
    </location>
</feature>
<keyword evidence="2" id="KW-0378">Hydrolase</keyword>
<dbReference type="Proteomes" id="UP001354931">
    <property type="component" value="Unassembled WGS sequence"/>
</dbReference>
<dbReference type="SUPFAM" id="SSF53474">
    <property type="entry name" value="alpha/beta-Hydrolases"/>
    <property type="match status" value="1"/>
</dbReference>
<dbReference type="Pfam" id="PF12146">
    <property type="entry name" value="Hydrolase_4"/>
    <property type="match status" value="1"/>
</dbReference>